<keyword evidence="1" id="KW-0732">Signal</keyword>
<dbReference type="InterPro" id="IPR052900">
    <property type="entry name" value="Phospholipid_Metab_Enz"/>
</dbReference>
<dbReference type="OrthoDB" id="327733at2"/>
<dbReference type="InterPro" id="IPR019546">
    <property type="entry name" value="TAT_signal_bac_arc"/>
</dbReference>
<dbReference type="CDD" id="cd07389">
    <property type="entry name" value="MPP_PhoD"/>
    <property type="match status" value="1"/>
</dbReference>
<dbReference type="InterPro" id="IPR018946">
    <property type="entry name" value="PhoD-like_MPP"/>
</dbReference>
<name>A0A5P1RAB8_9GAMM</name>
<evidence type="ECO:0000259" key="3">
    <source>
        <dbReference type="Pfam" id="PF16655"/>
    </source>
</evidence>
<dbReference type="InterPro" id="IPR029052">
    <property type="entry name" value="Metallo-depent_PP-like"/>
</dbReference>
<proteinExistence type="predicted"/>
<dbReference type="RefSeq" id="WP_138987165.1">
    <property type="nucleotide sequence ID" value="NZ_CP043869.1"/>
</dbReference>
<reference evidence="4 5" key="1">
    <citation type="journal article" date="2019" name="Biochem. Eng. J.">
        <title>Metabolic engineering of the marine bacteria Neptunomonas concharum for the production of acetoin and meso-2,3-butanediol from acetate.</title>
        <authorList>
            <person name="Li W."/>
            <person name="Pu N."/>
            <person name="Liu C.-X."/>
            <person name="Yuan Q.-P."/>
            <person name="Li Z.-J."/>
        </authorList>
    </citation>
    <scope>NUCLEOTIDE SEQUENCE [LARGE SCALE GENOMIC DNA]</scope>
    <source>
        <strain evidence="4 5">JCM17730</strain>
    </source>
</reference>
<evidence type="ECO:0000313" key="5">
    <source>
        <dbReference type="Proteomes" id="UP000324760"/>
    </source>
</evidence>
<dbReference type="AlphaFoldDB" id="A0A5P1RAB8"/>
<feature type="domain" description="PhoD-like phosphatase metallophosphatase" evidence="2">
    <location>
        <begin position="147"/>
        <end position="539"/>
    </location>
</feature>
<dbReference type="Gene3D" id="3.60.21.70">
    <property type="entry name" value="PhoD-like phosphatase"/>
    <property type="match status" value="1"/>
</dbReference>
<sequence length="574" mass="63824">MSRSNSISRRDFIRLSAMGIGAAAISTGLAGCGGDSQIGVKVKYSHGVASGDPLQDKVIIWTRVTPELELKIDVQVHWEVSEDAAFTSLIHQGHMITSPERDYTVKVDIQNLLPGRTYFYRFIANEVVSPVGQMKTLPSGSVDKVKLAVFSCANYPAGFFNVYGEAAKRNDIDAVLHLGDYLYEYAMGGYATENAIQIGRAIPQDNDTELVSLSDYRKRYALYRSDEQLQGLHAKVPFICVWDDHEVANDAWRNGAENHQPEEGSFDERKMQALQAYFEWLPIRPANPDDNETIYRYFEFGDLASLYMLDTRLIGRDLQLDFASYTDPVSGSFNSAQFIADVADANRTLLGADQLLWLQQTMMVSPAKWQVLGQQVLMGRMNIPAELLRSPSKMGELVAIKLRMDAGDPTLTEEEQARVLSAVPYNLDAWDGYAYEREVIFGLVKQLDKDLIVLAGDTHNAWANNLTDRVGDAVGVELAAPSVTSPGLESYLNLGDDPVALGQAEFGFTTLINDLQYMNISQRGYLTVTLTPEKAEGEWIFVNNILSPTYSVDELKGKRMHVLPGSDHRTLVDS</sequence>
<evidence type="ECO:0000256" key="1">
    <source>
        <dbReference type="ARBA" id="ARBA00022729"/>
    </source>
</evidence>
<keyword evidence="5" id="KW-1185">Reference proteome</keyword>
<accession>A0A5P1RAB8</accession>
<dbReference type="KEGG" id="ncu:F0U83_07435"/>
<gene>
    <name evidence="4" type="ORF">F0U83_07435</name>
</gene>
<dbReference type="Gene3D" id="2.60.40.380">
    <property type="entry name" value="Purple acid phosphatase-like, N-terminal"/>
    <property type="match status" value="1"/>
</dbReference>
<dbReference type="PANTHER" id="PTHR43606">
    <property type="entry name" value="PHOSPHATASE, PUTATIVE (AFU_ORTHOLOGUE AFUA_6G08710)-RELATED"/>
    <property type="match status" value="1"/>
</dbReference>
<evidence type="ECO:0000259" key="2">
    <source>
        <dbReference type="Pfam" id="PF09423"/>
    </source>
</evidence>
<dbReference type="Pfam" id="PF09423">
    <property type="entry name" value="PhoD"/>
    <property type="match status" value="1"/>
</dbReference>
<dbReference type="EMBL" id="CP043869">
    <property type="protein sequence ID" value="QEQ96553.1"/>
    <property type="molecule type" value="Genomic_DNA"/>
</dbReference>
<dbReference type="Proteomes" id="UP000324760">
    <property type="component" value="Chromosome"/>
</dbReference>
<dbReference type="Pfam" id="PF16655">
    <property type="entry name" value="PhoD_N"/>
    <property type="match status" value="1"/>
</dbReference>
<organism evidence="4 5">
    <name type="scientific">Neptunomonas concharum</name>
    <dbReference type="NCBI Taxonomy" id="1031538"/>
    <lineage>
        <taxon>Bacteria</taxon>
        <taxon>Pseudomonadati</taxon>
        <taxon>Pseudomonadota</taxon>
        <taxon>Gammaproteobacteria</taxon>
        <taxon>Oceanospirillales</taxon>
        <taxon>Oceanospirillaceae</taxon>
        <taxon>Neptunomonas</taxon>
    </lineage>
</organism>
<dbReference type="PROSITE" id="PS51318">
    <property type="entry name" value="TAT"/>
    <property type="match status" value="1"/>
</dbReference>
<protein>
    <submittedName>
        <fullName evidence="4">Twin-arginine translocation signal domain-containing protein</fullName>
    </submittedName>
</protein>
<feature type="domain" description="Phospholipase D N-terminal" evidence="3">
    <location>
        <begin position="46"/>
        <end position="136"/>
    </location>
</feature>
<dbReference type="NCBIfam" id="TIGR01409">
    <property type="entry name" value="TAT_signal_seq"/>
    <property type="match status" value="1"/>
</dbReference>
<dbReference type="SUPFAM" id="SSF56300">
    <property type="entry name" value="Metallo-dependent phosphatases"/>
    <property type="match status" value="1"/>
</dbReference>
<dbReference type="PROSITE" id="PS51257">
    <property type="entry name" value="PROKAR_LIPOPROTEIN"/>
    <property type="match status" value="1"/>
</dbReference>
<dbReference type="InterPro" id="IPR032093">
    <property type="entry name" value="PhoD_N"/>
</dbReference>
<dbReference type="PANTHER" id="PTHR43606:SF2">
    <property type="entry name" value="ALKALINE PHOSPHATASE FAMILY PROTEIN (AFU_ORTHOLOGUE AFUA_5G03860)"/>
    <property type="match status" value="1"/>
</dbReference>
<dbReference type="InterPro" id="IPR006311">
    <property type="entry name" value="TAT_signal"/>
</dbReference>
<dbReference type="InterPro" id="IPR038607">
    <property type="entry name" value="PhoD-like_sf"/>
</dbReference>
<evidence type="ECO:0000313" key="4">
    <source>
        <dbReference type="EMBL" id="QEQ96553.1"/>
    </source>
</evidence>